<feature type="region of interest" description="Disordered" evidence="1">
    <location>
        <begin position="845"/>
        <end position="1051"/>
    </location>
</feature>
<feature type="transmembrane region" description="Helical" evidence="2">
    <location>
        <begin position="495"/>
        <end position="517"/>
    </location>
</feature>
<keyword evidence="4" id="KW-1185">Reference proteome</keyword>
<feature type="transmembrane region" description="Helical" evidence="2">
    <location>
        <begin position="155"/>
        <end position="175"/>
    </location>
</feature>
<dbReference type="Proteomes" id="UP001642464">
    <property type="component" value="Unassembled WGS sequence"/>
</dbReference>
<feature type="transmembrane region" description="Helical" evidence="2">
    <location>
        <begin position="333"/>
        <end position="352"/>
    </location>
</feature>
<evidence type="ECO:0000313" key="4">
    <source>
        <dbReference type="Proteomes" id="UP001642464"/>
    </source>
</evidence>
<sequence>MEKIDRAVQLTEGMDATEREISFVRWSTPLIVGISNIIFASFTGLRVALDQAYAGTDDNRAQIILSSRSHMNRELMDHRIAQLRARLAAETPGSQVQKTRDRAQQYLIQHTAHMRQLSNIVKTVGCGFIALLGALYIAFQLTAADSHIADMVQCFLGAFFLTFVAFIFVSFNRLWQAMSTWLQDLPLWKSAVGLCSSTWARAALLCLVMPLVPLMVLLSSLNQAVRCARGFKDRRCLTERVHTTFAQAAQWEWVSLASWAYIMATIMMLYKVIPLFINVLLAWLNSVVAHLPFAGILGFTFGAGMVLFMLPPVPGPPIYLFGGLVISEHCPYGFWWGCVICIILCMVLKLSACATQQKVIGELLGNRQSIRHACGVHRPFMRAIEQVLRRPGMSFGKCMILCGGPALSSVAGFHELERGRAVDIFLTGLAHLGVSWDPSAVTCAMYNRQGLPLTFGSLTSVELTSDAAGTLPVILSLIPLALTGSFYLRRDESEAGAGFSLTALVSVTFWTGMGWAIQDTFDKYNEQLTAPKVEFVELDWLDHCEDRIRDKCQLRFKDLPAWVSFFHFTGAFLMVAVAQFFFWRADSCFGKFKVTDDIAELHWWPWTGDPGSAMIKMPGLAGVILVAVAFVFLMVSRLWRSRHNAKATKSMRAELALEEEAWKVIRDASAKSVGDLNPALQGVIATAMEGAPVNSVKSIDSVIGRVRIVRNLEEDLKCSRQGKLSLAGAVAKTTNAMMGEASRSFKAHVAYMGRLCRLPLWAACLAFPTVALRDSQASQEKVTLDALGPLSVEELQTQVQETRDDERMAMQEARYLERLAAVAELRLMEKRDVALRSEQQLQETLATPRDDAHQPEPQIVSPVGSPMDESNAEALTNQMQEVPRAAPEVPTAISPEHPLDLSPGGPLETEKASDGTVAEQSEVPLQESETNKTSIASNETPSDLSAGGPLETEKDGTVSEQSQVPLQESETNKTSIPSNETPSDLSTGGPLETDKDGTVSEQSQVPLQESETNKTSIARNETPSDLSTGGPLETDKTSDGTVAEPAGNRERWYRFRAISGSFTGVGDQQDQHCTQ</sequence>
<keyword evidence="2" id="KW-0812">Transmembrane</keyword>
<gene>
    <name evidence="3" type="ORF">SCF082_LOCUS19347</name>
</gene>
<evidence type="ECO:0000256" key="2">
    <source>
        <dbReference type="SAM" id="Phobius"/>
    </source>
</evidence>
<feature type="transmembrane region" description="Helical" evidence="2">
    <location>
        <begin position="467"/>
        <end position="488"/>
    </location>
</feature>
<protein>
    <submittedName>
        <fullName evidence="3">Chloroplastic</fullName>
    </submittedName>
</protein>
<feature type="transmembrane region" description="Helical" evidence="2">
    <location>
        <begin position="187"/>
        <end position="212"/>
    </location>
</feature>
<feature type="transmembrane region" description="Helical" evidence="2">
    <location>
        <begin position="124"/>
        <end position="143"/>
    </location>
</feature>
<feature type="compositionally biased region" description="Polar residues" evidence="1">
    <location>
        <begin position="999"/>
        <end position="1027"/>
    </location>
</feature>
<feature type="transmembrane region" description="Helical" evidence="2">
    <location>
        <begin position="259"/>
        <end position="284"/>
    </location>
</feature>
<feature type="transmembrane region" description="Helical" evidence="2">
    <location>
        <begin position="561"/>
        <end position="583"/>
    </location>
</feature>
<reference evidence="3 4" key="1">
    <citation type="submission" date="2024-02" db="EMBL/GenBank/DDBJ databases">
        <authorList>
            <person name="Chen Y."/>
            <person name="Shah S."/>
            <person name="Dougan E. K."/>
            <person name="Thang M."/>
            <person name="Chan C."/>
        </authorList>
    </citation>
    <scope>NUCLEOTIDE SEQUENCE [LARGE SCALE GENOMIC DNA]</scope>
</reference>
<feature type="transmembrane region" description="Helical" evidence="2">
    <location>
        <begin position="291"/>
        <end position="313"/>
    </location>
</feature>
<keyword evidence="2" id="KW-0472">Membrane</keyword>
<feature type="transmembrane region" description="Helical" evidence="2">
    <location>
        <begin position="424"/>
        <end position="447"/>
    </location>
</feature>
<dbReference type="EMBL" id="CAXAMM010013224">
    <property type="protein sequence ID" value="CAK9030783.1"/>
    <property type="molecule type" value="Genomic_DNA"/>
</dbReference>
<keyword evidence="2" id="KW-1133">Transmembrane helix</keyword>
<organism evidence="3 4">
    <name type="scientific">Durusdinium trenchii</name>
    <dbReference type="NCBI Taxonomy" id="1381693"/>
    <lineage>
        <taxon>Eukaryota</taxon>
        <taxon>Sar</taxon>
        <taxon>Alveolata</taxon>
        <taxon>Dinophyceae</taxon>
        <taxon>Suessiales</taxon>
        <taxon>Symbiodiniaceae</taxon>
        <taxon>Durusdinium</taxon>
    </lineage>
</organism>
<name>A0ABP0KX08_9DINO</name>
<accession>A0ABP0KX08</accession>
<feature type="compositionally biased region" description="Polar residues" evidence="1">
    <location>
        <begin position="927"/>
        <end position="943"/>
    </location>
</feature>
<feature type="transmembrane region" description="Helical" evidence="2">
    <location>
        <begin position="620"/>
        <end position="639"/>
    </location>
</feature>
<proteinExistence type="predicted"/>
<evidence type="ECO:0000256" key="1">
    <source>
        <dbReference type="SAM" id="MobiDB-lite"/>
    </source>
</evidence>
<comment type="caution">
    <text evidence="3">The sequence shown here is derived from an EMBL/GenBank/DDBJ whole genome shotgun (WGS) entry which is preliminary data.</text>
</comment>
<evidence type="ECO:0000313" key="3">
    <source>
        <dbReference type="EMBL" id="CAK9030783.1"/>
    </source>
</evidence>
<feature type="compositionally biased region" description="Polar residues" evidence="1">
    <location>
        <begin position="958"/>
        <end position="986"/>
    </location>
</feature>